<dbReference type="Gene3D" id="3.40.50.300">
    <property type="entry name" value="P-loop containing nucleotide triphosphate hydrolases"/>
    <property type="match status" value="1"/>
</dbReference>
<dbReference type="OrthoDB" id="9791546at2"/>
<protein>
    <submittedName>
        <fullName evidence="1">Putative ABC transport system ATP-binding protein</fullName>
    </submittedName>
</protein>
<dbReference type="EMBL" id="FOHE01000006">
    <property type="protein sequence ID" value="SET15430.1"/>
    <property type="molecule type" value="Genomic_DNA"/>
</dbReference>
<accession>A0A1I0C7J6</accession>
<evidence type="ECO:0000313" key="2">
    <source>
        <dbReference type="Proteomes" id="UP000198618"/>
    </source>
</evidence>
<organism evidence="1 2">
    <name type="scientific">Oceanobacillus limi</name>
    <dbReference type="NCBI Taxonomy" id="930131"/>
    <lineage>
        <taxon>Bacteria</taxon>
        <taxon>Bacillati</taxon>
        <taxon>Bacillota</taxon>
        <taxon>Bacilli</taxon>
        <taxon>Bacillales</taxon>
        <taxon>Bacillaceae</taxon>
        <taxon>Oceanobacillus</taxon>
    </lineage>
</organism>
<keyword evidence="1" id="KW-0067">ATP-binding</keyword>
<name>A0A1I0C7J6_9BACI</name>
<dbReference type="AlphaFoldDB" id="A0A1I0C7J6"/>
<dbReference type="GO" id="GO:0005524">
    <property type="term" value="F:ATP binding"/>
    <property type="evidence" value="ECO:0007669"/>
    <property type="project" value="UniProtKB-KW"/>
</dbReference>
<dbReference type="SUPFAM" id="SSF52540">
    <property type="entry name" value="P-loop containing nucleoside triphosphate hydrolases"/>
    <property type="match status" value="1"/>
</dbReference>
<dbReference type="InterPro" id="IPR027417">
    <property type="entry name" value="P-loop_NTPase"/>
</dbReference>
<keyword evidence="2" id="KW-1185">Reference proteome</keyword>
<reference evidence="1 2" key="1">
    <citation type="submission" date="2016-10" db="EMBL/GenBank/DDBJ databases">
        <authorList>
            <person name="de Groot N.N."/>
        </authorList>
    </citation>
    <scope>NUCLEOTIDE SEQUENCE [LARGE SCALE GENOMIC DNA]</scope>
    <source>
        <strain evidence="1 2">IBRC-M 10780</strain>
    </source>
</reference>
<gene>
    <name evidence="1" type="ORF">SAMN05216389_10676</name>
</gene>
<proteinExistence type="predicted"/>
<sequence length="84" mass="9381">MYYAFVIANDTLVFIIIYRFVLNNPTGNLDSETGRKIIGLLEGINANDGVTVVLITHDEAIAERTNQQIQLLDGKVREETLSEV</sequence>
<dbReference type="Proteomes" id="UP000198618">
    <property type="component" value="Unassembled WGS sequence"/>
</dbReference>
<keyword evidence="1" id="KW-0547">Nucleotide-binding</keyword>
<dbReference type="STRING" id="930131.SAMN05216389_10676"/>
<evidence type="ECO:0000313" key="1">
    <source>
        <dbReference type="EMBL" id="SET15430.1"/>
    </source>
</evidence>